<dbReference type="SUPFAM" id="SSF49503">
    <property type="entry name" value="Cupredoxins"/>
    <property type="match status" value="1"/>
</dbReference>
<protein>
    <submittedName>
        <fullName evidence="2">Uncharacterized protein</fullName>
    </submittedName>
</protein>
<accession>A0A815G4V3</accession>
<reference evidence="2" key="1">
    <citation type="submission" date="2021-02" db="EMBL/GenBank/DDBJ databases">
        <authorList>
            <person name="Nowell W R."/>
        </authorList>
    </citation>
    <scope>NUCLEOTIDE SEQUENCE</scope>
</reference>
<comment type="caution">
    <text evidence="2">The sequence shown here is derived from an EMBL/GenBank/DDBJ whole genome shotgun (WGS) entry which is preliminary data.</text>
</comment>
<dbReference type="EMBL" id="CAJNOR010010656">
    <property type="protein sequence ID" value="CAF1655659.1"/>
    <property type="molecule type" value="Genomic_DNA"/>
</dbReference>
<sequence>MSSLSSLLLVALAIVSFYSVSTVVVTYTATFEPCVQGLTCPEGNPSRFNHTFALNGTLSPNVSLQVGDALRFDLQTDVPIHPLTICRNSPIPKFCQDANGTDVLNIPITKAGESTVAIFTRPGTFFYGCNYHPGMGAFVNVTRPSSLHKLFKHV</sequence>
<organism evidence="2 5">
    <name type="scientific">Adineta ricciae</name>
    <name type="common">Rotifer</name>
    <dbReference type="NCBI Taxonomy" id="249248"/>
    <lineage>
        <taxon>Eukaryota</taxon>
        <taxon>Metazoa</taxon>
        <taxon>Spiralia</taxon>
        <taxon>Gnathifera</taxon>
        <taxon>Rotifera</taxon>
        <taxon>Eurotatoria</taxon>
        <taxon>Bdelloidea</taxon>
        <taxon>Adinetida</taxon>
        <taxon>Adinetidae</taxon>
        <taxon>Adineta</taxon>
    </lineage>
</organism>
<keyword evidence="4" id="KW-1185">Reference proteome</keyword>
<name>A0A815G4V3_ADIRI</name>
<keyword evidence="1" id="KW-0732">Signal</keyword>
<evidence type="ECO:0000256" key="1">
    <source>
        <dbReference type="SAM" id="SignalP"/>
    </source>
</evidence>
<evidence type="ECO:0000313" key="4">
    <source>
        <dbReference type="Proteomes" id="UP000663828"/>
    </source>
</evidence>
<dbReference type="EMBL" id="CAJNOJ010000248">
    <property type="protein sequence ID" value="CAF1334431.1"/>
    <property type="molecule type" value="Genomic_DNA"/>
</dbReference>
<evidence type="ECO:0000313" key="2">
    <source>
        <dbReference type="EMBL" id="CAF1334431.1"/>
    </source>
</evidence>
<feature type="chain" id="PRO_5036227517" evidence="1">
    <location>
        <begin position="23"/>
        <end position="154"/>
    </location>
</feature>
<evidence type="ECO:0000313" key="3">
    <source>
        <dbReference type="EMBL" id="CAF1655659.1"/>
    </source>
</evidence>
<dbReference type="Proteomes" id="UP000663828">
    <property type="component" value="Unassembled WGS sequence"/>
</dbReference>
<proteinExistence type="predicted"/>
<dbReference type="AlphaFoldDB" id="A0A815G4V3"/>
<gene>
    <name evidence="2" type="ORF">EDS130_LOCUS32375</name>
    <name evidence="3" type="ORF">XAT740_LOCUS55860</name>
</gene>
<dbReference type="Proteomes" id="UP000663852">
    <property type="component" value="Unassembled WGS sequence"/>
</dbReference>
<dbReference type="InterPro" id="IPR008972">
    <property type="entry name" value="Cupredoxin"/>
</dbReference>
<feature type="signal peptide" evidence="1">
    <location>
        <begin position="1"/>
        <end position="22"/>
    </location>
</feature>
<dbReference type="OrthoDB" id="9989245at2759"/>
<evidence type="ECO:0000313" key="5">
    <source>
        <dbReference type="Proteomes" id="UP000663852"/>
    </source>
</evidence>
<dbReference type="Gene3D" id="2.60.40.420">
    <property type="entry name" value="Cupredoxins - blue copper proteins"/>
    <property type="match status" value="1"/>
</dbReference>